<evidence type="ECO:0000313" key="4">
    <source>
        <dbReference type="Proteomes" id="UP000230842"/>
    </source>
</evidence>
<protein>
    <recommendedName>
        <fullName evidence="5">Integral membrane protein</fullName>
    </recommendedName>
</protein>
<proteinExistence type="predicted"/>
<gene>
    <name evidence="3" type="ORF">CLV56_2050</name>
</gene>
<feature type="transmembrane region" description="Helical" evidence="2">
    <location>
        <begin position="54"/>
        <end position="73"/>
    </location>
</feature>
<dbReference type="OrthoDB" id="4350291at2"/>
<comment type="caution">
    <text evidence="3">The sequence shown here is derived from an EMBL/GenBank/DDBJ whole genome shotgun (WGS) entry which is preliminary data.</text>
</comment>
<organism evidence="3 4">
    <name type="scientific">Mumia flava</name>
    <dbReference type="NCBI Taxonomy" id="1348852"/>
    <lineage>
        <taxon>Bacteria</taxon>
        <taxon>Bacillati</taxon>
        <taxon>Actinomycetota</taxon>
        <taxon>Actinomycetes</taxon>
        <taxon>Propionibacteriales</taxon>
        <taxon>Nocardioidaceae</taxon>
        <taxon>Mumia</taxon>
    </lineage>
</organism>
<accession>A0A2M9BIR5</accession>
<evidence type="ECO:0000313" key="3">
    <source>
        <dbReference type="EMBL" id="PJJ57812.1"/>
    </source>
</evidence>
<feature type="region of interest" description="Disordered" evidence="1">
    <location>
        <begin position="27"/>
        <end position="47"/>
    </location>
</feature>
<feature type="transmembrane region" description="Helical" evidence="2">
    <location>
        <begin position="285"/>
        <end position="305"/>
    </location>
</feature>
<feature type="transmembrane region" description="Helical" evidence="2">
    <location>
        <begin position="341"/>
        <end position="365"/>
    </location>
</feature>
<keyword evidence="4" id="KW-1185">Reference proteome</keyword>
<feature type="transmembrane region" description="Helical" evidence="2">
    <location>
        <begin position="418"/>
        <end position="437"/>
    </location>
</feature>
<sequence>MAASNESGGAEDEIAALRAEVARLRAEASAREAGESPPADDGATTGRTSSRWRWVAFGVLVALAVVLALGGVVSRYTASILLDTDRYVETVAPLADEPAVQDQIVDTATEQLMAQVDVEAMIRQALTGLTEVAPRVPDRVVGLTPVLTSQVETFVHNTLERLVRSDAFATTWAEANRQAHDSVVAVLTGREDSSVTVDDRGTVSVRLDALLAAAKEQLVNRGFTFVEGLPSVNAEFEVFQSADVVRAQRATDLLDRTSTVLPWLALLLTALAIWAAPLGRRRRALVVAALAIALSMLLLALAVAIGRSFYLSAVPADLITIPAAETVFDAVVDPLRTTFRAVFALGVVVALVAFLSGPSPAAVGLRRGVGSVRQRWDDSDREPSGAELWLGRNRILVRSAIIAVAAVVLVFWRYPSGLVVITIALLAALALVVTEVLGRTPRPHDESAEVPS</sequence>
<feature type="transmembrane region" description="Helical" evidence="2">
    <location>
        <begin position="395"/>
        <end position="412"/>
    </location>
</feature>
<evidence type="ECO:0000256" key="2">
    <source>
        <dbReference type="SAM" id="Phobius"/>
    </source>
</evidence>
<keyword evidence="2" id="KW-1133">Transmembrane helix</keyword>
<keyword evidence="2" id="KW-0472">Membrane</keyword>
<evidence type="ECO:0000256" key="1">
    <source>
        <dbReference type="SAM" id="MobiDB-lite"/>
    </source>
</evidence>
<dbReference type="EMBL" id="PGEZ01000001">
    <property type="protein sequence ID" value="PJJ57812.1"/>
    <property type="molecule type" value="Genomic_DNA"/>
</dbReference>
<dbReference type="Proteomes" id="UP000230842">
    <property type="component" value="Unassembled WGS sequence"/>
</dbReference>
<keyword evidence="2" id="KW-0812">Transmembrane</keyword>
<dbReference type="AlphaFoldDB" id="A0A2M9BIR5"/>
<evidence type="ECO:0008006" key="5">
    <source>
        <dbReference type="Google" id="ProtNLM"/>
    </source>
</evidence>
<reference evidence="3 4" key="1">
    <citation type="submission" date="2017-11" db="EMBL/GenBank/DDBJ databases">
        <title>Genomic Encyclopedia of Archaeal and Bacterial Type Strains, Phase II (KMG-II): From Individual Species to Whole Genera.</title>
        <authorList>
            <person name="Goeker M."/>
        </authorList>
    </citation>
    <scope>NUCLEOTIDE SEQUENCE [LARGE SCALE GENOMIC DNA]</scope>
    <source>
        <strain evidence="3 4">DSM 27763</strain>
    </source>
</reference>
<name>A0A2M9BIR5_9ACTN</name>
<feature type="transmembrane region" description="Helical" evidence="2">
    <location>
        <begin position="260"/>
        <end position="278"/>
    </location>
</feature>
<dbReference type="RefSeq" id="WP_100414778.1">
    <property type="nucleotide sequence ID" value="NZ_PGEZ01000001.1"/>
</dbReference>